<dbReference type="Pfam" id="PF02870">
    <property type="entry name" value="Methyltransf_1N"/>
    <property type="match status" value="1"/>
</dbReference>
<feature type="domain" description="Methylated-DNA-[protein]-cysteine S-methyltransferase DNA binding" evidence="2">
    <location>
        <begin position="75"/>
        <end position="154"/>
    </location>
</feature>
<comment type="caution">
    <text evidence="4">The sequence shown here is derived from an EMBL/GenBank/DDBJ whole genome shotgun (WGS) entry which is preliminary data.</text>
</comment>
<dbReference type="GO" id="GO:0003908">
    <property type="term" value="F:methylated-DNA-[protein]-cysteine S-methyltransferase activity"/>
    <property type="evidence" value="ECO:0007669"/>
    <property type="project" value="UniProtKB-EC"/>
</dbReference>
<dbReference type="Gene3D" id="3.30.160.70">
    <property type="entry name" value="Methylated DNA-protein cysteine methyltransferase domain"/>
    <property type="match status" value="1"/>
</dbReference>
<evidence type="ECO:0000313" key="5">
    <source>
        <dbReference type="Proteomes" id="UP001343724"/>
    </source>
</evidence>
<feature type="domain" description="Methylguanine DNA methyltransferase ribonuclease-like" evidence="3">
    <location>
        <begin position="10"/>
        <end position="71"/>
    </location>
</feature>
<name>A0ABU6IXN7_9ACTN</name>
<keyword evidence="5" id="KW-1185">Reference proteome</keyword>
<gene>
    <name evidence="4" type="ORF">VJ920_04615</name>
</gene>
<dbReference type="Gene3D" id="1.10.10.10">
    <property type="entry name" value="Winged helix-like DNA-binding domain superfamily/Winged helix DNA-binding domain"/>
    <property type="match status" value="1"/>
</dbReference>
<dbReference type="InterPro" id="IPR036631">
    <property type="entry name" value="MGMT_N_sf"/>
</dbReference>
<dbReference type="NCBIfam" id="TIGR00589">
    <property type="entry name" value="ogt"/>
    <property type="match status" value="1"/>
</dbReference>
<dbReference type="InterPro" id="IPR008332">
    <property type="entry name" value="MethylG_MeTrfase_N"/>
</dbReference>
<evidence type="ECO:0000313" key="4">
    <source>
        <dbReference type="EMBL" id="MEC4294584.1"/>
    </source>
</evidence>
<dbReference type="SUPFAM" id="SSF46767">
    <property type="entry name" value="Methylated DNA-protein cysteine methyltransferase, C-terminal domain"/>
    <property type="match status" value="1"/>
</dbReference>
<dbReference type="GO" id="GO:0032259">
    <property type="term" value="P:methylation"/>
    <property type="evidence" value="ECO:0007669"/>
    <property type="project" value="UniProtKB-KW"/>
</dbReference>
<dbReference type="PANTHER" id="PTHR10815:SF13">
    <property type="entry name" value="METHYLATED-DNA--PROTEIN-CYSTEINE METHYLTRANSFERASE"/>
    <property type="match status" value="1"/>
</dbReference>
<organism evidence="4 5">
    <name type="scientific">Adlercreutzia shanghongiae</name>
    <dbReference type="NCBI Taxonomy" id="3111773"/>
    <lineage>
        <taxon>Bacteria</taxon>
        <taxon>Bacillati</taxon>
        <taxon>Actinomycetota</taxon>
        <taxon>Coriobacteriia</taxon>
        <taxon>Eggerthellales</taxon>
        <taxon>Eggerthellaceae</taxon>
        <taxon>Adlercreutzia</taxon>
    </lineage>
</organism>
<protein>
    <submittedName>
        <fullName evidence="4">Methylated-DNA--[protein]-cysteine S-methyltransferase</fullName>
        <ecNumber evidence="4">2.1.1.63</ecNumber>
    </submittedName>
</protein>
<dbReference type="InterPro" id="IPR036217">
    <property type="entry name" value="MethylDNA_cys_MeTrfase_DNAb"/>
</dbReference>
<evidence type="ECO:0000256" key="1">
    <source>
        <dbReference type="ARBA" id="ARBA00022763"/>
    </source>
</evidence>
<proteinExistence type="predicted"/>
<dbReference type="InterPro" id="IPR014048">
    <property type="entry name" value="MethylDNA_cys_MeTrfase_DNA-bd"/>
</dbReference>
<dbReference type="EMBL" id="JAYMFH010000003">
    <property type="protein sequence ID" value="MEC4294584.1"/>
    <property type="molecule type" value="Genomic_DNA"/>
</dbReference>
<dbReference type="EC" id="2.1.1.63" evidence="4"/>
<evidence type="ECO:0000259" key="2">
    <source>
        <dbReference type="Pfam" id="PF01035"/>
    </source>
</evidence>
<dbReference type="CDD" id="cd06445">
    <property type="entry name" value="ATase"/>
    <property type="match status" value="1"/>
</dbReference>
<dbReference type="Proteomes" id="UP001343724">
    <property type="component" value="Unassembled WGS sequence"/>
</dbReference>
<dbReference type="Pfam" id="PF01035">
    <property type="entry name" value="DNA_binding_1"/>
    <property type="match status" value="1"/>
</dbReference>
<keyword evidence="4" id="KW-0489">Methyltransferase</keyword>
<evidence type="ECO:0000259" key="3">
    <source>
        <dbReference type="Pfam" id="PF02870"/>
    </source>
</evidence>
<dbReference type="RefSeq" id="WP_326439179.1">
    <property type="nucleotide sequence ID" value="NZ_JAYMFH010000003.1"/>
</dbReference>
<dbReference type="InterPro" id="IPR036388">
    <property type="entry name" value="WH-like_DNA-bd_sf"/>
</dbReference>
<sequence>MPTDARTFYTYPTKFGPITVAADGDAVTAVVLGEAPLAGRRQPAAVTTDAANQIMEYLAGRRTVFTVPLKPDGSAFQISVWRAVANIPYGHTATARAVAETLGSPASFRAVGAAVRRCPAPLLVPTHRIVTATGAPLGTGRAGDIARALLALEQKGGA</sequence>
<keyword evidence="4" id="KW-0808">Transferase</keyword>
<keyword evidence="1" id="KW-0227">DNA damage</keyword>
<dbReference type="PANTHER" id="PTHR10815">
    <property type="entry name" value="METHYLATED-DNA--PROTEIN-CYSTEINE METHYLTRANSFERASE"/>
    <property type="match status" value="1"/>
</dbReference>
<reference evidence="4 5" key="1">
    <citation type="submission" date="2024-01" db="EMBL/GenBank/DDBJ databases">
        <title>novel species in genus Adlercreutzia.</title>
        <authorList>
            <person name="Liu X."/>
        </authorList>
    </citation>
    <scope>NUCLEOTIDE SEQUENCE [LARGE SCALE GENOMIC DNA]</scope>
    <source>
        <strain evidence="4 5">R22</strain>
    </source>
</reference>
<accession>A0ABU6IXN7</accession>
<dbReference type="SUPFAM" id="SSF53155">
    <property type="entry name" value="Methylated DNA-protein cysteine methyltransferase domain"/>
    <property type="match status" value="1"/>
</dbReference>